<evidence type="ECO:0000256" key="5">
    <source>
        <dbReference type="ARBA" id="ARBA00023136"/>
    </source>
</evidence>
<evidence type="ECO:0000256" key="6">
    <source>
        <dbReference type="SAM" id="Phobius"/>
    </source>
</evidence>
<gene>
    <name evidence="7" type="ORF">HanXRQr2_Chr16g0745491</name>
</gene>
<protein>
    <submittedName>
        <fullName evidence="7">Serine incorporator/TMS membrane protein</fullName>
    </submittedName>
</protein>
<keyword evidence="3 6" id="KW-0812">Transmembrane</keyword>
<evidence type="ECO:0000256" key="3">
    <source>
        <dbReference type="ARBA" id="ARBA00022692"/>
    </source>
</evidence>
<keyword evidence="5 6" id="KW-0472">Membrane</keyword>
<dbReference type="Pfam" id="PF03348">
    <property type="entry name" value="Serinc"/>
    <property type="match status" value="1"/>
</dbReference>
<comment type="similarity">
    <text evidence="2">Belongs to the TDE1 family.</text>
</comment>
<dbReference type="Gramene" id="mRNA:HanXRQr2_Chr16g0745491">
    <property type="protein sequence ID" value="mRNA:HanXRQr2_Chr16g0745491"/>
    <property type="gene ID" value="HanXRQr2_Chr16g0745491"/>
</dbReference>
<proteinExistence type="inferred from homology"/>
<keyword evidence="8" id="KW-1185">Reference proteome</keyword>
<name>A0A9K3DQH5_HELAN</name>
<sequence>MPLEWCYTCNGLNSSKAITTCTLILGMLTIVLLVLYSALRAGSSKTFLSPPSSLRAGERSPFLESEELESSKGKKEVKAKLVSYSYAFFHIIGEHVFGHAFIVIEQFKKKLGSH</sequence>
<dbReference type="EMBL" id="MNCJ02000331">
    <property type="protein sequence ID" value="KAF5759781.1"/>
    <property type="molecule type" value="Genomic_DNA"/>
</dbReference>
<evidence type="ECO:0000256" key="4">
    <source>
        <dbReference type="ARBA" id="ARBA00022989"/>
    </source>
</evidence>
<feature type="transmembrane region" description="Helical" evidence="6">
    <location>
        <begin position="17"/>
        <end position="39"/>
    </location>
</feature>
<comment type="caution">
    <text evidence="7">The sequence shown here is derived from an EMBL/GenBank/DDBJ whole genome shotgun (WGS) entry which is preliminary data.</text>
</comment>
<dbReference type="Proteomes" id="UP000215914">
    <property type="component" value="Unassembled WGS sequence"/>
</dbReference>
<evidence type="ECO:0000313" key="7">
    <source>
        <dbReference type="EMBL" id="KAF5759781.1"/>
    </source>
</evidence>
<reference evidence="7" key="2">
    <citation type="submission" date="2020-06" db="EMBL/GenBank/DDBJ databases">
        <title>Helianthus annuus Genome sequencing and assembly Release 2.</title>
        <authorList>
            <person name="Gouzy J."/>
            <person name="Langlade N."/>
            <person name="Munos S."/>
        </authorList>
    </citation>
    <scope>NUCLEOTIDE SEQUENCE</scope>
    <source>
        <tissue evidence="7">Leaves</tissue>
    </source>
</reference>
<dbReference type="InterPro" id="IPR005016">
    <property type="entry name" value="TDE1/TMS"/>
</dbReference>
<comment type="subcellular location">
    <subcellularLocation>
        <location evidence="1">Membrane</location>
        <topology evidence="1">Multi-pass membrane protein</topology>
    </subcellularLocation>
</comment>
<feature type="transmembrane region" description="Helical" evidence="6">
    <location>
        <begin position="81"/>
        <end position="104"/>
    </location>
</feature>
<reference evidence="7" key="1">
    <citation type="journal article" date="2017" name="Nature">
        <title>The sunflower genome provides insights into oil metabolism, flowering and Asterid evolution.</title>
        <authorList>
            <person name="Badouin H."/>
            <person name="Gouzy J."/>
            <person name="Grassa C.J."/>
            <person name="Murat F."/>
            <person name="Staton S.E."/>
            <person name="Cottret L."/>
            <person name="Lelandais-Briere C."/>
            <person name="Owens G.L."/>
            <person name="Carrere S."/>
            <person name="Mayjonade B."/>
            <person name="Legrand L."/>
            <person name="Gill N."/>
            <person name="Kane N.C."/>
            <person name="Bowers J.E."/>
            <person name="Hubner S."/>
            <person name="Bellec A."/>
            <person name="Berard A."/>
            <person name="Berges H."/>
            <person name="Blanchet N."/>
            <person name="Boniface M.C."/>
            <person name="Brunel D."/>
            <person name="Catrice O."/>
            <person name="Chaidir N."/>
            <person name="Claudel C."/>
            <person name="Donnadieu C."/>
            <person name="Faraut T."/>
            <person name="Fievet G."/>
            <person name="Helmstetter N."/>
            <person name="King M."/>
            <person name="Knapp S.J."/>
            <person name="Lai Z."/>
            <person name="Le Paslier M.C."/>
            <person name="Lippi Y."/>
            <person name="Lorenzon L."/>
            <person name="Mandel J.R."/>
            <person name="Marage G."/>
            <person name="Marchand G."/>
            <person name="Marquand E."/>
            <person name="Bret-Mestries E."/>
            <person name="Morien E."/>
            <person name="Nambeesan S."/>
            <person name="Nguyen T."/>
            <person name="Pegot-Espagnet P."/>
            <person name="Pouilly N."/>
            <person name="Raftis F."/>
            <person name="Sallet E."/>
            <person name="Schiex T."/>
            <person name="Thomas J."/>
            <person name="Vandecasteele C."/>
            <person name="Vares D."/>
            <person name="Vear F."/>
            <person name="Vautrin S."/>
            <person name="Crespi M."/>
            <person name="Mangin B."/>
            <person name="Burke J.M."/>
            <person name="Salse J."/>
            <person name="Munos S."/>
            <person name="Vincourt P."/>
            <person name="Rieseberg L.H."/>
            <person name="Langlade N.B."/>
        </authorList>
    </citation>
    <scope>NUCLEOTIDE SEQUENCE</scope>
    <source>
        <tissue evidence="7">Leaves</tissue>
    </source>
</reference>
<evidence type="ECO:0000256" key="2">
    <source>
        <dbReference type="ARBA" id="ARBA00006665"/>
    </source>
</evidence>
<keyword evidence="4 6" id="KW-1133">Transmembrane helix</keyword>
<organism evidence="7 8">
    <name type="scientific">Helianthus annuus</name>
    <name type="common">Common sunflower</name>
    <dbReference type="NCBI Taxonomy" id="4232"/>
    <lineage>
        <taxon>Eukaryota</taxon>
        <taxon>Viridiplantae</taxon>
        <taxon>Streptophyta</taxon>
        <taxon>Embryophyta</taxon>
        <taxon>Tracheophyta</taxon>
        <taxon>Spermatophyta</taxon>
        <taxon>Magnoliopsida</taxon>
        <taxon>eudicotyledons</taxon>
        <taxon>Gunneridae</taxon>
        <taxon>Pentapetalae</taxon>
        <taxon>asterids</taxon>
        <taxon>campanulids</taxon>
        <taxon>Asterales</taxon>
        <taxon>Asteraceae</taxon>
        <taxon>Asteroideae</taxon>
        <taxon>Heliantheae alliance</taxon>
        <taxon>Heliantheae</taxon>
        <taxon>Helianthus</taxon>
    </lineage>
</organism>
<accession>A0A9K3DQH5</accession>
<evidence type="ECO:0000256" key="1">
    <source>
        <dbReference type="ARBA" id="ARBA00004141"/>
    </source>
</evidence>
<dbReference type="AlphaFoldDB" id="A0A9K3DQH5"/>
<dbReference type="GO" id="GO:0016020">
    <property type="term" value="C:membrane"/>
    <property type="evidence" value="ECO:0007669"/>
    <property type="project" value="UniProtKB-SubCell"/>
</dbReference>
<evidence type="ECO:0000313" key="8">
    <source>
        <dbReference type="Proteomes" id="UP000215914"/>
    </source>
</evidence>